<evidence type="ECO:0000256" key="6">
    <source>
        <dbReference type="ARBA" id="ARBA00022989"/>
    </source>
</evidence>
<feature type="transmembrane region" description="Helical" evidence="9">
    <location>
        <begin position="155"/>
        <end position="174"/>
    </location>
</feature>
<dbReference type="Pfam" id="PF01127">
    <property type="entry name" value="Sdh_cyt"/>
    <property type="match status" value="1"/>
</dbReference>
<dbReference type="Proteomes" id="UP000694925">
    <property type="component" value="Unplaced"/>
</dbReference>
<dbReference type="SUPFAM" id="SSF81343">
    <property type="entry name" value="Fumarate reductase respiratory complex transmembrane subunits"/>
    <property type="match status" value="1"/>
</dbReference>
<dbReference type="GeneID" id="108627827"/>
<evidence type="ECO:0000256" key="2">
    <source>
        <dbReference type="ARBA" id="ARBA00005163"/>
    </source>
</evidence>
<dbReference type="AlphaFoldDB" id="A0AAJ7N9V4"/>
<dbReference type="GO" id="GO:0006121">
    <property type="term" value="P:mitochondrial electron transport, succinate to ubiquinone"/>
    <property type="evidence" value="ECO:0007669"/>
    <property type="project" value="UniProtKB-ARBA"/>
</dbReference>
<dbReference type="GO" id="GO:0016020">
    <property type="term" value="C:membrane"/>
    <property type="evidence" value="ECO:0007669"/>
    <property type="project" value="UniProtKB-SubCell"/>
</dbReference>
<keyword evidence="5" id="KW-0479">Metal-binding</keyword>
<keyword evidence="8 9" id="KW-0472">Membrane</keyword>
<dbReference type="GO" id="GO:0009055">
    <property type="term" value="F:electron transfer activity"/>
    <property type="evidence" value="ECO:0007669"/>
    <property type="project" value="InterPro"/>
</dbReference>
<comment type="subcellular location">
    <subcellularLocation>
        <location evidence="1">Membrane</location>
        <topology evidence="1">Multi-pass membrane protein</topology>
    </subcellularLocation>
</comment>
<evidence type="ECO:0000256" key="8">
    <source>
        <dbReference type="ARBA" id="ARBA00023136"/>
    </source>
</evidence>
<dbReference type="GO" id="GO:0005739">
    <property type="term" value="C:mitochondrion"/>
    <property type="evidence" value="ECO:0007669"/>
    <property type="project" value="GOC"/>
</dbReference>
<dbReference type="InterPro" id="IPR000701">
    <property type="entry name" value="SuccDH_FuR_B_TM-su"/>
</dbReference>
<keyword evidence="4 9" id="KW-0812">Transmembrane</keyword>
<protein>
    <submittedName>
        <fullName evidence="11">Succinate dehydrogenase cytochrome b560 subunit, mitochondrial-like</fullName>
    </submittedName>
</protein>
<dbReference type="GO" id="GO:0046872">
    <property type="term" value="F:metal ion binding"/>
    <property type="evidence" value="ECO:0007669"/>
    <property type="project" value="UniProtKB-KW"/>
</dbReference>
<dbReference type="PANTHER" id="PTHR10978:SF5">
    <property type="entry name" value="SUCCINATE DEHYDROGENASE CYTOCHROME B560 SUBUNIT, MITOCHONDRIAL"/>
    <property type="match status" value="1"/>
</dbReference>
<evidence type="ECO:0000256" key="5">
    <source>
        <dbReference type="ARBA" id="ARBA00022723"/>
    </source>
</evidence>
<evidence type="ECO:0000256" key="4">
    <source>
        <dbReference type="ARBA" id="ARBA00022692"/>
    </source>
</evidence>
<dbReference type="RefSeq" id="XP_017884826.1">
    <property type="nucleotide sequence ID" value="XM_018029337.2"/>
</dbReference>
<evidence type="ECO:0000256" key="1">
    <source>
        <dbReference type="ARBA" id="ARBA00004141"/>
    </source>
</evidence>
<proteinExistence type="predicted"/>
<sequence length="175" mass="19139">MALCYMRLFSRRCIDPSVYRNLYTCSPKLVAASMPKLATGSAICETHDEKNLRLKRPMSPHLSIYQIQLTSVLSITHRGTGMILSTYAMVLGLGTLLIPGGIPCLIEMITDLNLATPVLFAMKTALALPAVYHTFNGFRHLAWDLGAFLTIKEVYSTGYVVLILSSIAALALAAM</sequence>
<dbReference type="CDD" id="cd03499">
    <property type="entry name" value="SQR_TypeC_SdhC"/>
    <property type="match status" value="1"/>
</dbReference>
<evidence type="ECO:0000256" key="3">
    <source>
        <dbReference type="ARBA" id="ARBA00022617"/>
    </source>
</evidence>
<dbReference type="KEGG" id="ccal:108627827"/>
<comment type="pathway">
    <text evidence="2">Carbohydrate metabolism; tricarboxylic acid cycle.</text>
</comment>
<dbReference type="PANTHER" id="PTHR10978">
    <property type="entry name" value="SUCCINATE DEHYDROGENASE CYTOCHROME B560 SUBUNIT"/>
    <property type="match status" value="1"/>
</dbReference>
<evidence type="ECO:0000256" key="7">
    <source>
        <dbReference type="ARBA" id="ARBA00023004"/>
    </source>
</evidence>
<organism evidence="10 11">
    <name type="scientific">Ceratina calcarata</name>
    <dbReference type="NCBI Taxonomy" id="156304"/>
    <lineage>
        <taxon>Eukaryota</taxon>
        <taxon>Metazoa</taxon>
        <taxon>Ecdysozoa</taxon>
        <taxon>Arthropoda</taxon>
        <taxon>Hexapoda</taxon>
        <taxon>Insecta</taxon>
        <taxon>Pterygota</taxon>
        <taxon>Neoptera</taxon>
        <taxon>Endopterygota</taxon>
        <taxon>Hymenoptera</taxon>
        <taxon>Apocrita</taxon>
        <taxon>Aculeata</taxon>
        <taxon>Apoidea</taxon>
        <taxon>Anthophila</taxon>
        <taxon>Apidae</taxon>
        <taxon>Ceratina</taxon>
        <taxon>Zadontomerus</taxon>
    </lineage>
</organism>
<dbReference type="FunFam" id="1.20.1300.10:FF:000011">
    <property type="entry name" value="Succinate dehydrogenase cytochrome b560 subunit"/>
    <property type="match status" value="1"/>
</dbReference>
<evidence type="ECO:0000313" key="11">
    <source>
        <dbReference type="RefSeq" id="XP_017884826.1"/>
    </source>
</evidence>
<dbReference type="NCBIfam" id="TIGR02970">
    <property type="entry name" value="succ_dehyd_cytB"/>
    <property type="match status" value="1"/>
</dbReference>
<keyword evidence="7" id="KW-0408">Iron</keyword>
<dbReference type="Gene3D" id="1.20.1300.10">
    <property type="entry name" value="Fumarate reductase/succinate dehydrogenase, transmembrane subunit"/>
    <property type="match status" value="1"/>
</dbReference>
<keyword evidence="10" id="KW-1185">Reference proteome</keyword>
<feature type="transmembrane region" description="Helical" evidence="9">
    <location>
        <begin position="86"/>
        <end position="106"/>
    </location>
</feature>
<dbReference type="InterPro" id="IPR018495">
    <property type="entry name" value="Succ_DH_cyt_bsu_CS"/>
</dbReference>
<feature type="transmembrane region" description="Helical" evidence="9">
    <location>
        <begin position="118"/>
        <end position="135"/>
    </location>
</feature>
<dbReference type="InterPro" id="IPR034804">
    <property type="entry name" value="SQR/QFR_C/D"/>
</dbReference>
<evidence type="ECO:0000313" key="10">
    <source>
        <dbReference type="Proteomes" id="UP000694925"/>
    </source>
</evidence>
<keyword evidence="3" id="KW-0349">Heme</keyword>
<dbReference type="PROSITE" id="PS01000">
    <property type="entry name" value="SDH_CYT_1"/>
    <property type="match status" value="1"/>
</dbReference>
<name>A0AAJ7N9V4_9HYME</name>
<reference evidence="11" key="1">
    <citation type="submission" date="2025-08" db="UniProtKB">
        <authorList>
            <consortium name="RefSeq"/>
        </authorList>
    </citation>
    <scope>IDENTIFICATION</scope>
    <source>
        <tissue evidence="11">Whole body</tissue>
    </source>
</reference>
<gene>
    <name evidence="11" type="primary">LOC108627827</name>
</gene>
<dbReference type="GO" id="GO:0006099">
    <property type="term" value="P:tricarboxylic acid cycle"/>
    <property type="evidence" value="ECO:0007669"/>
    <property type="project" value="InterPro"/>
</dbReference>
<evidence type="ECO:0000256" key="9">
    <source>
        <dbReference type="SAM" id="Phobius"/>
    </source>
</evidence>
<keyword evidence="6 9" id="KW-1133">Transmembrane helix</keyword>
<accession>A0AAJ7N9V4</accession>
<dbReference type="InterPro" id="IPR014314">
    <property type="entry name" value="Succ_DH_cytb556"/>
</dbReference>